<keyword evidence="4 6" id="KW-1133">Transmembrane helix</keyword>
<feature type="transmembrane region" description="Helical" evidence="6">
    <location>
        <begin position="24"/>
        <end position="47"/>
    </location>
</feature>
<dbReference type="InterPro" id="IPR032816">
    <property type="entry name" value="VTT_dom"/>
</dbReference>
<feature type="transmembrane region" description="Helical" evidence="6">
    <location>
        <begin position="67"/>
        <end position="85"/>
    </location>
</feature>
<keyword evidence="3 6" id="KW-0812">Transmembrane</keyword>
<organism evidence="8 9">
    <name type="scientific">Candidatus Gallacutalibacter pullicola</name>
    <dbReference type="NCBI Taxonomy" id="2840830"/>
    <lineage>
        <taxon>Bacteria</taxon>
        <taxon>Bacillati</taxon>
        <taxon>Bacillota</taxon>
        <taxon>Clostridia</taxon>
        <taxon>Eubacteriales</taxon>
        <taxon>Candidatus Gallacutalibacter</taxon>
    </lineage>
</organism>
<feature type="domain" description="VTT" evidence="7">
    <location>
        <begin position="87"/>
        <end position="203"/>
    </location>
</feature>
<evidence type="ECO:0000256" key="1">
    <source>
        <dbReference type="ARBA" id="ARBA00004651"/>
    </source>
</evidence>
<evidence type="ECO:0000256" key="6">
    <source>
        <dbReference type="RuleBase" id="RU366058"/>
    </source>
</evidence>
<comment type="similarity">
    <text evidence="6">Belongs to the TVP38/TMEM64 family.</text>
</comment>
<evidence type="ECO:0000313" key="9">
    <source>
        <dbReference type="Proteomes" id="UP000886785"/>
    </source>
</evidence>
<dbReference type="GO" id="GO:0005886">
    <property type="term" value="C:plasma membrane"/>
    <property type="evidence" value="ECO:0007669"/>
    <property type="project" value="UniProtKB-SubCell"/>
</dbReference>
<keyword evidence="5 6" id="KW-0472">Membrane</keyword>
<evidence type="ECO:0000256" key="3">
    <source>
        <dbReference type="ARBA" id="ARBA00022692"/>
    </source>
</evidence>
<dbReference type="AlphaFoldDB" id="A0A9D1DQD4"/>
<gene>
    <name evidence="8" type="ORF">IAA54_05200</name>
</gene>
<feature type="transmembrane region" description="Helical" evidence="6">
    <location>
        <begin position="97"/>
        <end position="122"/>
    </location>
</feature>
<comment type="caution">
    <text evidence="6">Lacks conserved residue(s) required for the propagation of feature annotation.</text>
</comment>
<comment type="subcellular location">
    <subcellularLocation>
        <location evidence="1 6">Cell membrane</location>
        <topology evidence="1 6">Multi-pass membrane protein</topology>
    </subcellularLocation>
</comment>
<accession>A0A9D1DQD4</accession>
<reference evidence="8" key="2">
    <citation type="journal article" date="2021" name="PeerJ">
        <title>Extensive microbial diversity within the chicken gut microbiome revealed by metagenomics and culture.</title>
        <authorList>
            <person name="Gilroy R."/>
            <person name="Ravi A."/>
            <person name="Getino M."/>
            <person name="Pursley I."/>
            <person name="Horton D.L."/>
            <person name="Alikhan N.F."/>
            <person name="Baker D."/>
            <person name="Gharbi K."/>
            <person name="Hall N."/>
            <person name="Watson M."/>
            <person name="Adriaenssens E.M."/>
            <person name="Foster-Nyarko E."/>
            <person name="Jarju S."/>
            <person name="Secka A."/>
            <person name="Antonio M."/>
            <person name="Oren A."/>
            <person name="Chaudhuri R.R."/>
            <person name="La Ragione R."/>
            <person name="Hildebrand F."/>
            <person name="Pallen M.J."/>
        </authorList>
    </citation>
    <scope>NUCLEOTIDE SEQUENCE</scope>
    <source>
        <strain evidence="8">ChiSjej1B19-7085</strain>
    </source>
</reference>
<evidence type="ECO:0000256" key="4">
    <source>
        <dbReference type="ARBA" id="ARBA00022989"/>
    </source>
</evidence>
<proteinExistence type="inferred from homology"/>
<feature type="transmembrane region" description="Helical" evidence="6">
    <location>
        <begin position="211"/>
        <end position="232"/>
    </location>
</feature>
<dbReference type="PANTHER" id="PTHR12677:SF59">
    <property type="entry name" value="GOLGI APPARATUS MEMBRANE PROTEIN TVP38-RELATED"/>
    <property type="match status" value="1"/>
</dbReference>
<reference evidence="8" key="1">
    <citation type="submission" date="2020-10" db="EMBL/GenBank/DDBJ databases">
        <authorList>
            <person name="Gilroy R."/>
        </authorList>
    </citation>
    <scope>NUCLEOTIDE SEQUENCE</scope>
    <source>
        <strain evidence="8">ChiSjej1B19-7085</strain>
    </source>
</reference>
<dbReference type="Pfam" id="PF09335">
    <property type="entry name" value="VTT_dom"/>
    <property type="match status" value="1"/>
</dbReference>
<comment type="caution">
    <text evidence="8">The sequence shown here is derived from an EMBL/GenBank/DDBJ whole genome shotgun (WGS) entry which is preliminary data.</text>
</comment>
<dbReference type="InterPro" id="IPR015414">
    <property type="entry name" value="TMEM64"/>
</dbReference>
<protein>
    <recommendedName>
        <fullName evidence="6">TVP38/TMEM64 family membrane protein</fullName>
    </recommendedName>
</protein>
<dbReference type="PANTHER" id="PTHR12677">
    <property type="entry name" value="GOLGI APPARATUS MEMBRANE PROTEIN TVP38-RELATED"/>
    <property type="match status" value="1"/>
</dbReference>
<keyword evidence="2 6" id="KW-1003">Cell membrane</keyword>
<evidence type="ECO:0000259" key="7">
    <source>
        <dbReference type="Pfam" id="PF09335"/>
    </source>
</evidence>
<dbReference type="EMBL" id="DVHF01000058">
    <property type="protein sequence ID" value="HIR57046.1"/>
    <property type="molecule type" value="Genomic_DNA"/>
</dbReference>
<evidence type="ECO:0000256" key="5">
    <source>
        <dbReference type="ARBA" id="ARBA00023136"/>
    </source>
</evidence>
<dbReference type="Proteomes" id="UP000886785">
    <property type="component" value="Unassembled WGS sequence"/>
</dbReference>
<evidence type="ECO:0000256" key="2">
    <source>
        <dbReference type="ARBA" id="ARBA00022475"/>
    </source>
</evidence>
<sequence>MKREKKKKETCPPEERAYRRRRKIISLISIAGVLLVFAIITCTVGQNLLDFVADPQGFREWADDQGILGRLVLVGIVILQVIVAIMPGEVVEVGAGYAFGAVEGMLLCLIGTAAGSSLIYWITKKFGYHVAEAFITREKINSLSFIKNAKRLNVLIFILFFIPGTPKDLITYFIGLTPMRLPAFLLISSLARIPSVITSTVTGNALGTQDYHIAIAVFLITAAVSGIGLLVYSRISQRGNQAPAAEERKAS</sequence>
<name>A0A9D1DQD4_9FIRM</name>
<evidence type="ECO:0000313" key="8">
    <source>
        <dbReference type="EMBL" id="HIR57046.1"/>
    </source>
</evidence>